<dbReference type="NCBIfam" id="TIGR01681">
    <property type="entry name" value="HAD-SF-IIIC"/>
    <property type="match status" value="1"/>
</dbReference>
<name>C3XH40_9HELI</name>
<gene>
    <name evidence="2" type="ORF">HRAG_01386</name>
</gene>
<dbReference type="SUPFAM" id="SSF56784">
    <property type="entry name" value="HAD-like"/>
    <property type="match status" value="1"/>
</dbReference>
<dbReference type="InterPro" id="IPR010033">
    <property type="entry name" value="HAD_SF_ppase_IIIC"/>
</dbReference>
<evidence type="ECO:0000259" key="1">
    <source>
        <dbReference type="Pfam" id="PF21211"/>
    </source>
</evidence>
<dbReference type="Proteomes" id="UP000005085">
    <property type="component" value="Unassembled WGS sequence"/>
</dbReference>
<dbReference type="AlphaFoldDB" id="C3XH40"/>
<keyword evidence="3" id="KW-1185">Reference proteome</keyword>
<dbReference type="Pfam" id="PF21211">
    <property type="entry name" value="FkbH_N"/>
    <property type="match status" value="1"/>
</dbReference>
<dbReference type="eggNOG" id="COG3882">
    <property type="taxonomic scope" value="Bacteria"/>
</dbReference>
<organism evidence="2 3">
    <name type="scientific">Helicobacter bilis ATCC 43879</name>
    <dbReference type="NCBI Taxonomy" id="613026"/>
    <lineage>
        <taxon>Bacteria</taxon>
        <taxon>Pseudomonadati</taxon>
        <taxon>Campylobacterota</taxon>
        <taxon>Epsilonproteobacteria</taxon>
        <taxon>Campylobacterales</taxon>
        <taxon>Helicobacteraceae</taxon>
        <taxon>Helicobacter</taxon>
    </lineage>
</organism>
<dbReference type="InterPro" id="IPR023214">
    <property type="entry name" value="HAD_sf"/>
</dbReference>
<dbReference type="InterPro" id="IPR036514">
    <property type="entry name" value="SGNH_hydro_sf"/>
</dbReference>
<comment type="caution">
    <text evidence="2">The sequence shown here is derived from an EMBL/GenBank/DDBJ whole genome shotgun (WGS) entry which is preliminary data.</text>
</comment>
<dbReference type="Gene3D" id="3.40.50.1000">
    <property type="entry name" value="HAD superfamily/HAD-like"/>
    <property type="match status" value="1"/>
</dbReference>
<dbReference type="Gene3D" id="3.40.50.1110">
    <property type="entry name" value="SGNH hydrolase"/>
    <property type="match status" value="1"/>
</dbReference>
<dbReference type="GO" id="GO:0016788">
    <property type="term" value="F:hydrolase activity, acting on ester bonds"/>
    <property type="evidence" value="ECO:0007669"/>
    <property type="project" value="UniProtKB-ARBA"/>
</dbReference>
<dbReference type="OrthoDB" id="323926at2"/>
<proteinExistence type="predicted"/>
<evidence type="ECO:0000313" key="2">
    <source>
        <dbReference type="EMBL" id="EEO24329.2"/>
    </source>
</evidence>
<dbReference type="InterPro" id="IPR036412">
    <property type="entry name" value="HAD-like_sf"/>
</dbReference>
<reference evidence="2 3" key="1">
    <citation type="journal article" date="2014" name="Genome Announc.">
        <title>Draft genome sequences of six enterohepatic helicobacter species isolated from humans and one from rhesus macaques.</title>
        <authorList>
            <person name="Shen Z."/>
            <person name="Sheh A."/>
            <person name="Young S.K."/>
            <person name="Abouelliel A."/>
            <person name="Ward D.V."/>
            <person name="Earl A.M."/>
            <person name="Fox J.G."/>
        </authorList>
    </citation>
    <scope>NUCLEOTIDE SEQUENCE [LARGE SCALE GENOMIC DNA]</scope>
    <source>
        <strain evidence="2 3">ATCC 43879</strain>
    </source>
</reference>
<dbReference type="HOGENOM" id="CLU_018095_1_1_7"/>
<dbReference type="NCBIfam" id="TIGR01686">
    <property type="entry name" value="FkbH"/>
    <property type="match status" value="1"/>
</dbReference>
<dbReference type="InterPro" id="IPR010037">
    <property type="entry name" value="FkbH_domain"/>
</dbReference>
<evidence type="ECO:0000313" key="3">
    <source>
        <dbReference type="Proteomes" id="UP000005085"/>
    </source>
</evidence>
<dbReference type="EMBL" id="ACDN02000023">
    <property type="protein sequence ID" value="EEO24329.2"/>
    <property type="molecule type" value="Genomic_DNA"/>
</dbReference>
<dbReference type="RefSeq" id="WP_020995624.1">
    <property type="nucleotide sequence ID" value="NZ_KI392035.1"/>
</dbReference>
<dbReference type="InterPro" id="IPR049369">
    <property type="entry name" value="BF1531-like_N"/>
</dbReference>
<protein>
    <submittedName>
        <fullName evidence="2">FkbH domain-containing protein</fullName>
    </submittedName>
</protein>
<feature type="domain" description="BF1531-like N-terminal" evidence="1">
    <location>
        <begin position="39"/>
        <end position="220"/>
    </location>
</feature>
<sequence>MLFSYPLDSTLLLRKKKSLKKRLLDNLQTNTESTLHKNIAILGGSSTQEVCDMLELFLLDCGIVPHFYQSEYNKFYEDAVFENKALKDFKPDIIYIHTSFVNVRFDGSEWAAFTQVWQSLSDTYQCAIIQNNFELPPYRIYGNLDSILPSAKTQYIHTLNAKIHTKIYETPNLYIHDICYLSASLGLEKWYDFSLYARTKYALSLECIPHLAWNLSHIIKAIFGINKKALVLDLDNTLWGGVIGDDGLSGIHIGTETPLAESYTLFQKYIKDLKDRGIMLSVCSKNEYENAKNGFTHPSSILRFDDFMSFQANWNLKSENIKVIAKELNIGLNTLVFIDDNPTERHLVSQSLPSVAVPESHNQQIDRDSQAVPQMLGVDVLDFIPHIDKNGYFESISVSQEDLERNSYYTQNKARDEALSAFTNYNEFLQSLAMKAQIIPFSPLFMERIAQLTNKTNQFNLTTKRYTQATLESIAKDSSFITLQGRLKDKFGDNGLIALLIARIEDETAHIDLWLMSCRVLKRTMEYAMLDTLIKHAKSKGVKTLIGYYYKTQKNAMVADLYSDFGFSLKAQNGDDSIWQLDIDKYKPKAYFIGVNDD</sequence>
<accession>C3XH40</accession>